<dbReference type="SMART" id="SM00568">
    <property type="entry name" value="GRAM"/>
    <property type="match status" value="2"/>
</dbReference>
<evidence type="ECO:0000256" key="7">
    <source>
        <dbReference type="ARBA" id="ARBA00022516"/>
    </source>
</evidence>
<dbReference type="STRING" id="1071380.I2GW23"/>
<evidence type="ECO:0000256" key="6">
    <source>
        <dbReference type="ARBA" id="ARBA00022490"/>
    </source>
</evidence>
<evidence type="ECO:0000256" key="17">
    <source>
        <dbReference type="ARBA" id="ARBA00029843"/>
    </source>
</evidence>
<feature type="domain" description="PH" evidence="21">
    <location>
        <begin position="532"/>
        <end position="630"/>
    </location>
</feature>
<evidence type="ECO:0000256" key="20">
    <source>
        <dbReference type="SAM" id="MobiDB-lite"/>
    </source>
</evidence>
<keyword evidence="15" id="KW-1207">Sterol metabolism</keyword>
<keyword evidence="6" id="KW-0963">Cytoplasm</keyword>
<evidence type="ECO:0000256" key="3">
    <source>
        <dbReference type="ARBA" id="ARBA00006962"/>
    </source>
</evidence>
<dbReference type="FunFam" id="2.30.29.30:FF:000303">
    <property type="entry name" value="Sterol 3-beta-glucosyltransferase"/>
    <property type="match status" value="1"/>
</dbReference>
<dbReference type="SUPFAM" id="SSF50729">
    <property type="entry name" value="PH domain-like"/>
    <property type="match status" value="1"/>
</dbReference>
<feature type="region of interest" description="Disordered" evidence="20">
    <location>
        <begin position="234"/>
        <end position="256"/>
    </location>
</feature>
<evidence type="ECO:0000256" key="16">
    <source>
        <dbReference type="ARBA" id="ARBA00023221"/>
    </source>
</evidence>
<protein>
    <recommendedName>
        <fullName evidence="5">Sterol 3-beta-glucosyltransferase</fullName>
        <ecNumber evidence="4">2.4.1.173</ecNumber>
    </recommendedName>
    <alternativeName>
        <fullName evidence="17">Autophagy-related protein 26</fullName>
    </alternativeName>
</protein>
<dbReference type="OrthoDB" id="10261837at2759"/>
<dbReference type="PANTHER" id="PTHR48050">
    <property type="entry name" value="STEROL 3-BETA-GLUCOSYLTRANSFERASE"/>
    <property type="match status" value="1"/>
</dbReference>
<feature type="compositionally biased region" description="Polar residues" evidence="20">
    <location>
        <begin position="374"/>
        <end position="385"/>
    </location>
</feature>
<evidence type="ECO:0000256" key="12">
    <source>
        <dbReference type="ARBA" id="ARBA00023011"/>
    </source>
</evidence>
<feature type="region of interest" description="Disordered" evidence="20">
    <location>
        <begin position="876"/>
        <end position="897"/>
    </location>
</feature>
<dbReference type="FunFam" id="3.40.50.2000:FF:000009">
    <property type="entry name" value="Sterol 3-beta-glucosyltransferase UGT80A2"/>
    <property type="match status" value="1"/>
</dbReference>
<keyword evidence="16" id="KW-0753">Steroid metabolism</keyword>
<evidence type="ECO:0000256" key="5">
    <source>
        <dbReference type="ARBA" id="ARBA00017894"/>
    </source>
</evidence>
<dbReference type="EMBL" id="HE806316">
    <property type="protein sequence ID" value="CCH58325.1"/>
    <property type="molecule type" value="Genomic_DNA"/>
</dbReference>
<keyword evidence="11" id="KW-0752">Steroid biosynthesis</keyword>
<dbReference type="Gene3D" id="3.40.50.2000">
    <property type="entry name" value="Glycogen Phosphorylase B"/>
    <property type="match status" value="2"/>
</dbReference>
<gene>
    <name evidence="22" type="primary">TBLA0A05320</name>
    <name evidence="22" type="ORF">TBLA_0A05320</name>
</gene>
<evidence type="ECO:0000256" key="13">
    <source>
        <dbReference type="ARBA" id="ARBA00023098"/>
    </source>
</evidence>
<evidence type="ECO:0000256" key="14">
    <source>
        <dbReference type="ARBA" id="ARBA00023136"/>
    </source>
</evidence>
<evidence type="ECO:0000259" key="21">
    <source>
        <dbReference type="PROSITE" id="PS50003"/>
    </source>
</evidence>
<dbReference type="InterPro" id="IPR011993">
    <property type="entry name" value="PH-like_dom_sf"/>
</dbReference>
<dbReference type="GO" id="GO:0016020">
    <property type="term" value="C:membrane"/>
    <property type="evidence" value="ECO:0007669"/>
    <property type="project" value="UniProtKB-SubCell"/>
</dbReference>
<keyword evidence="13" id="KW-0443">Lipid metabolism</keyword>
<dbReference type="CDD" id="cd13215">
    <property type="entry name" value="PH-GRAM1_AGT26"/>
    <property type="match status" value="1"/>
</dbReference>
<comment type="catalytic activity">
    <reaction evidence="18">
        <text>ergosterol + UDP-alpha-D-glucose = ergosteryl 3-beta-D-glucoside + UDP + H(+)</text>
        <dbReference type="Rhea" id="RHEA:61836"/>
        <dbReference type="ChEBI" id="CHEBI:15378"/>
        <dbReference type="ChEBI" id="CHEBI:16933"/>
        <dbReference type="ChEBI" id="CHEBI:52973"/>
        <dbReference type="ChEBI" id="CHEBI:58223"/>
        <dbReference type="ChEBI" id="CHEBI:58885"/>
    </reaction>
    <physiologicalReaction direction="left-to-right" evidence="18">
        <dbReference type="Rhea" id="RHEA:61837"/>
    </physiologicalReaction>
</comment>
<feature type="compositionally biased region" description="Low complexity" evidence="20">
    <location>
        <begin position="309"/>
        <end position="323"/>
    </location>
</feature>
<evidence type="ECO:0000256" key="2">
    <source>
        <dbReference type="ARBA" id="ARBA00004496"/>
    </source>
</evidence>
<keyword evidence="23" id="KW-1185">Reference proteome</keyword>
<dbReference type="GeneID" id="14493123"/>
<dbReference type="Pfam" id="PF00169">
    <property type="entry name" value="PH"/>
    <property type="match status" value="1"/>
</dbReference>
<organism evidence="22 23">
    <name type="scientific">Henningerozyma blattae (strain ATCC 34711 / CBS 6284 / DSM 70876 / NBRC 10599 / NRRL Y-10934 / UCD 77-7)</name>
    <name type="common">Yeast</name>
    <name type="synonym">Tetrapisispora blattae</name>
    <dbReference type="NCBI Taxonomy" id="1071380"/>
    <lineage>
        <taxon>Eukaryota</taxon>
        <taxon>Fungi</taxon>
        <taxon>Dikarya</taxon>
        <taxon>Ascomycota</taxon>
        <taxon>Saccharomycotina</taxon>
        <taxon>Saccharomycetes</taxon>
        <taxon>Saccharomycetales</taxon>
        <taxon>Saccharomycetaceae</taxon>
        <taxon>Henningerozyma</taxon>
    </lineage>
</organism>
<dbReference type="eggNOG" id="KOG1192">
    <property type="taxonomic scope" value="Eukaryota"/>
</dbReference>
<dbReference type="InterPro" id="IPR048066">
    <property type="entry name" value="ATG26_PH_GRAM1"/>
</dbReference>
<proteinExistence type="inferred from homology"/>
<comment type="similarity">
    <text evidence="3">Belongs to the glycosyltransferase 28 family.</text>
</comment>
<feature type="compositionally biased region" description="Acidic residues" evidence="20">
    <location>
        <begin position="234"/>
        <end position="245"/>
    </location>
</feature>
<feature type="region of interest" description="Disordered" evidence="20">
    <location>
        <begin position="65"/>
        <end position="92"/>
    </location>
</feature>
<dbReference type="CDD" id="cd03784">
    <property type="entry name" value="GT1_Gtf-like"/>
    <property type="match status" value="1"/>
</dbReference>
<evidence type="ECO:0000256" key="19">
    <source>
        <dbReference type="ARBA" id="ARBA00049453"/>
    </source>
</evidence>
<keyword evidence="8" id="KW-0328">Glycosyltransferase</keyword>
<keyword evidence="10" id="KW-0677">Repeat</keyword>
<comment type="catalytic activity">
    <reaction evidence="19">
        <text>a sterol + UDP-alpha-D-glucose = a sterol 3-beta-D-glucoside + UDP + H(+)</text>
        <dbReference type="Rhea" id="RHEA:22724"/>
        <dbReference type="ChEBI" id="CHEBI:15378"/>
        <dbReference type="ChEBI" id="CHEBI:15889"/>
        <dbReference type="ChEBI" id="CHEBI:37424"/>
        <dbReference type="ChEBI" id="CHEBI:58223"/>
        <dbReference type="ChEBI" id="CHEBI:58885"/>
        <dbReference type="EC" id="2.4.1.173"/>
    </reaction>
    <physiologicalReaction direction="left-to-right" evidence="19">
        <dbReference type="Rhea" id="RHEA:22725"/>
    </physiologicalReaction>
</comment>
<evidence type="ECO:0000313" key="23">
    <source>
        <dbReference type="Proteomes" id="UP000002866"/>
    </source>
</evidence>
<dbReference type="InterPro" id="IPR002213">
    <property type="entry name" value="UDP_glucos_trans"/>
</dbReference>
<dbReference type="Pfam" id="PF03033">
    <property type="entry name" value="Glyco_transf_28"/>
    <property type="match status" value="1"/>
</dbReference>
<accession>I2GW23</accession>
<evidence type="ECO:0000256" key="10">
    <source>
        <dbReference type="ARBA" id="ARBA00022737"/>
    </source>
</evidence>
<keyword evidence="12" id="KW-0756">Sterol biosynthesis</keyword>
<dbReference type="GO" id="GO:0016906">
    <property type="term" value="F:sterol 3-beta-glucosyltransferase activity"/>
    <property type="evidence" value="ECO:0007669"/>
    <property type="project" value="UniProtKB-EC"/>
</dbReference>
<evidence type="ECO:0000256" key="15">
    <source>
        <dbReference type="ARBA" id="ARBA00023166"/>
    </source>
</evidence>
<feature type="compositionally biased region" description="Polar residues" evidence="20">
    <location>
        <begin position="788"/>
        <end position="804"/>
    </location>
</feature>
<keyword evidence="7" id="KW-0444">Lipid biosynthesis</keyword>
<dbReference type="GO" id="GO:0005737">
    <property type="term" value="C:cytoplasm"/>
    <property type="evidence" value="ECO:0007669"/>
    <property type="project" value="UniProtKB-SubCell"/>
</dbReference>
<dbReference type="InterPro" id="IPR048065">
    <property type="entry name" value="ATG26_PH_GRAM2"/>
</dbReference>
<dbReference type="InterPro" id="IPR010610">
    <property type="entry name" value="EryCIII-like_C"/>
</dbReference>
<dbReference type="InterPro" id="IPR004182">
    <property type="entry name" value="GRAM"/>
</dbReference>
<dbReference type="InParanoid" id="I2GW23"/>
<dbReference type="KEGG" id="tbl:TBLA_0A05320"/>
<feature type="region of interest" description="Disordered" evidence="20">
    <location>
        <begin position="773"/>
        <end position="812"/>
    </location>
</feature>
<keyword evidence="14" id="KW-0472">Membrane</keyword>
<evidence type="ECO:0000256" key="1">
    <source>
        <dbReference type="ARBA" id="ARBA00004170"/>
    </source>
</evidence>
<dbReference type="RefSeq" id="XP_004177844.1">
    <property type="nucleotide sequence ID" value="XM_004177796.1"/>
</dbReference>
<dbReference type="Proteomes" id="UP000002866">
    <property type="component" value="Chromosome 1"/>
</dbReference>
<dbReference type="GO" id="GO:0032120">
    <property type="term" value="P:ascospore-type prospore membrane formation"/>
    <property type="evidence" value="ECO:0007669"/>
    <property type="project" value="EnsemblFungi"/>
</dbReference>
<evidence type="ECO:0000256" key="4">
    <source>
        <dbReference type="ARBA" id="ARBA00012650"/>
    </source>
</evidence>
<feature type="region of interest" description="Disordered" evidence="20">
    <location>
        <begin position="175"/>
        <end position="195"/>
    </location>
</feature>
<dbReference type="InterPro" id="IPR001849">
    <property type="entry name" value="PH_domain"/>
</dbReference>
<feature type="region of interest" description="Disordered" evidence="20">
    <location>
        <begin position="307"/>
        <end position="327"/>
    </location>
</feature>
<dbReference type="FunFam" id="3.40.50.2000:FF:000029">
    <property type="entry name" value="Sterol 3-beta-glucosyltransferase"/>
    <property type="match status" value="1"/>
</dbReference>
<reference evidence="22 23" key="1">
    <citation type="journal article" date="2011" name="Proc. Natl. Acad. Sci. U.S.A.">
        <title>Evolutionary erosion of yeast sex chromosomes by mating-type switching accidents.</title>
        <authorList>
            <person name="Gordon J.L."/>
            <person name="Armisen D."/>
            <person name="Proux-Wera E."/>
            <person name="Oheigeartaigh S.S."/>
            <person name="Byrne K.P."/>
            <person name="Wolfe K.H."/>
        </authorList>
    </citation>
    <scope>NUCLEOTIDE SEQUENCE [LARGE SCALE GENOMIC DNA]</scope>
    <source>
        <strain evidence="23">ATCC 34711 / CBS 6284 / DSM 70876 / NBRC 10599 / NRRL Y-10934 / UCD 77-7</strain>
    </source>
</reference>
<dbReference type="PROSITE" id="PS50003">
    <property type="entry name" value="PH_DOMAIN"/>
    <property type="match status" value="1"/>
</dbReference>
<feature type="compositionally biased region" description="Low complexity" evidence="20">
    <location>
        <begin position="390"/>
        <end position="401"/>
    </location>
</feature>
<evidence type="ECO:0000256" key="9">
    <source>
        <dbReference type="ARBA" id="ARBA00022679"/>
    </source>
</evidence>
<dbReference type="SMART" id="SM00233">
    <property type="entry name" value="PH"/>
    <property type="match status" value="1"/>
</dbReference>
<dbReference type="Pfam" id="PF06722">
    <property type="entry name" value="EryCIII-like_C"/>
    <property type="match status" value="1"/>
</dbReference>
<dbReference type="Gene3D" id="2.30.29.30">
    <property type="entry name" value="Pleckstrin-homology domain (PH domain)/Phosphotyrosine-binding domain (PTB)"/>
    <property type="match status" value="2"/>
</dbReference>
<dbReference type="GO" id="GO:0016126">
    <property type="term" value="P:sterol biosynthetic process"/>
    <property type="evidence" value="ECO:0007669"/>
    <property type="project" value="UniProtKB-KW"/>
</dbReference>
<sequence>MLHLQQAQQKIIIPPSASATVQSLLHPRSRSNSIDNNSKNSTLAADVSLASNITVKDSELIDLDTNNKPIPNVSTTQDSSSILRSRSKSPDSRFKKINKEALNLPLNSAKLVIKSVQRPASVVSEVPIGLTKGLSHVVGKTSSDILTIHEKIRSRTRSNSLNSKKSTLDSSILDSPTIGTTIEPGTSTTGQEDDLANSSSLMKGIVGLLTTASVYANMEKQKGFENLENDLALETDEETEEEEEQTIANPDDLSLNELHDDVLSPVTSSSIATIKPPMKIIDTSSTIEGTKSDDPNLNEEFVDASSEVSITNSNHTSSSSLSSEDNWKDARNNNLEHISSKQQKENSLVSNQLASNDINSLSKTSLEKEHVNPTLYQSQTQNNKNKSIENESISDINSNGSTGINRKPNLFSISIEPACDSLEDMASKGTSKTDTESNKGTLPKIIVGSANEDIPTQTLQRQLSKTESGISQLSPTNKLLEKFRETFNLSSDEKIIKNFSSWLLKDILIQGHMFVTKYHLLFFAFLPKSSGTVKLSGNLNVFSKIRGSSRYWCVLKDDIFTLYTSPTDLYFPAFTIDLRDVEDIQLMKNKKTKELTKKFHIITKSKKFKFIADSEYSAKTWYNTLKRQQFTCQNSENNSISIKIPLLNIIDISDQNIANEALTLSISVLESPKTYAVDDYIFVFLNGMGTNVKNALLLQLKQLGDLGVQVLYNDQERLQLLKDEAIELARDKERDRDDVISIISTFKNLNPLGGTISRVRSKSMSAMNIATTKPASPIKPSHLHLENQKAQTSNETLDTEGNTQEEPKDPIHYLNPQNNKVLKIVSPLLPSTEIENILTSASEKSYLHKIRPRSNSWFKKHDTSVEENINLTKLSTGHSTKLNTSGITPETSSKSTPAVLTDAPEAISLDQELVQSGIPSGSELSEIETPTSSKTADDTIVTTQGSRMSRISAPLKNLTGIWIARQLHYPNQYIKFDPNDKHLVKNEDEISDANNKFIEAFKLAKSEVLIASFYAYLNRSIPAYGRIMISQNFICFRSLLPGINMTMILPIDNINGTVEEKGFRFGYYGLVIVVQGNEELFFEVTSRAIRDDLNGLINKIREETQKTAKAHSSSYLINDFEADPEIAKLKLFEDKINASDGFDVPVMIDRSPYFNTNSRPNKSYKFGLLTIGSRGDVQPYIALARGLLKEGHEVIIITHKDFKEFVTSHSIGFEEIAGNPAELMALMVEHESINIGMLREASSKFRGWITELLDTSWEACKRNNLDILIESPSAMAGIHIAEAMQIPYYRAFTMPWTRTRAYPHAFIVPDQKRGGNYNYFTHVLFENIFWKGISGQINKWRVEKLKLEKTNLTLMQQNRVPFLYNVSPTIFPPAIDFSEWTKVTGYWFLDEKNEYEPPKPLVEFIRLARMRHKKLVYIGFGSIVVDNATEMTRAIVEAVKEADVFCILNKGWSDRLGDKSATTMDVELPNSIYNAGSVPHDWLFPQVDAAVHHGGSGTTGATLRAGLPTIIKPFFGDQYFYAMRVEEIGVGLSLKKLNSKSLSKALITVTTNKRMKAKAQLIQSQISKEDGVTTAINCIYGELEYARSLIFSKKRKSNGNEIKQTITAVTNAITTVVPDIRVEEPWTIL</sequence>
<dbReference type="CDD" id="cd13216">
    <property type="entry name" value="PH-GRAM2_AGT26"/>
    <property type="match status" value="1"/>
</dbReference>
<dbReference type="OMA" id="WRNKTLG"/>
<dbReference type="FunFam" id="2.30.29.30:FF:000391">
    <property type="entry name" value="Sterol 3-beta-glucosyltransferase"/>
    <property type="match status" value="1"/>
</dbReference>
<dbReference type="SUPFAM" id="SSF53756">
    <property type="entry name" value="UDP-Glycosyltransferase/glycogen phosphorylase"/>
    <property type="match status" value="1"/>
</dbReference>
<evidence type="ECO:0000313" key="22">
    <source>
        <dbReference type="EMBL" id="CCH58325.1"/>
    </source>
</evidence>
<dbReference type="HOGENOM" id="CLU_000537_6_0_1"/>
<dbReference type="PANTHER" id="PTHR48050:SF25">
    <property type="entry name" value="STEROL 3-BETA-GLUCOSYLTRANSFERASE"/>
    <property type="match status" value="1"/>
</dbReference>
<evidence type="ECO:0000256" key="18">
    <source>
        <dbReference type="ARBA" id="ARBA00047886"/>
    </source>
</evidence>
<comment type="subcellular location">
    <subcellularLocation>
        <location evidence="2">Cytoplasm</location>
    </subcellularLocation>
    <subcellularLocation>
        <location evidence="1">Membrane</location>
        <topology evidence="1">Peripheral membrane protein</topology>
    </subcellularLocation>
</comment>
<dbReference type="InterPro" id="IPR050426">
    <property type="entry name" value="Glycosyltransferase_28"/>
</dbReference>
<dbReference type="InterPro" id="IPR004276">
    <property type="entry name" value="GlycoTrans_28_N"/>
</dbReference>
<keyword evidence="9" id="KW-0808">Transferase</keyword>
<dbReference type="GO" id="GO:0005975">
    <property type="term" value="P:carbohydrate metabolic process"/>
    <property type="evidence" value="ECO:0007669"/>
    <property type="project" value="InterPro"/>
</dbReference>
<evidence type="ECO:0000256" key="11">
    <source>
        <dbReference type="ARBA" id="ARBA00022955"/>
    </source>
</evidence>
<feature type="compositionally biased region" description="Polar residues" evidence="20">
    <location>
        <begin position="65"/>
        <end position="77"/>
    </location>
</feature>
<dbReference type="FunCoup" id="I2GW23">
    <property type="interactions" value="124"/>
</dbReference>
<name>I2GW23_HENB6</name>
<dbReference type="Pfam" id="PF02893">
    <property type="entry name" value="GRAM"/>
    <property type="match status" value="2"/>
</dbReference>
<feature type="region of interest" description="Disordered" evidence="20">
    <location>
        <begin position="365"/>
        <end position="406"/>
    </location>
</feature>
<dbReference type="EC" id="2.4.1.173" evidence="4"/>
<evidence type="ECO:0000256" key="8">
    <source>
        <dbReference type="ARBA" id="ARBA00022676"/>
    </source>
</evidence>